<protein>
    <recommendedName>
        <fullName evidence="3">Lipoprotein</fullName>
    </recommendedName>
</protein>
<reference evidence="2" key="1">
    <citation type="submission" date="2016-07" db="EMBL/GenBank/DDBJ databases">
        <authorList>
            <person name="Florea S."/>
            <person name="Webb J.S."/>
            <person name="Jaromczyk J."/>
            <person name="Schardl C.L."/>
        </authorList>
    </citation>
    <scope>NUCLEOTIDE SEQUENCE [LARGE SCALE GENOMIC DNA]</scope>
    <source>
        <strain evidence="2">IPB1</strain>
    </source>
</reference>
<accession>A0A1C0TWX9</accession>
<sequence>MKLTNLVLMLFLVALTGCQSDRKNILPLTDTQRKLIKLGYKHDSWPIKFSKNPEEPPENKQLFAILLFEKYFGSNKLDLIEKPLEKVNKTSLDIVFIEDKKNFIVIEVAYYEHGHEKSKKTFNSDIKSESFFQFDSFYIKMKKAMILNYF</sequence>
<dbReference type="AlphaFoldDB" id="A0A1C0TWX9"/>
<name>A0A1C0TWX9_9GAMM</name>
<dbReference type="RefSeq" id="WP_065789757.1">
    <property type="nucleotide sequence ID" value="NZ_MAUJ01000001.1"/>
</dbReference>
<evidence type="ECO:0008006" key="3">
    <source>
        <dbReference type="Google" id="ProtNLM"/>
    </source>
</evidence>
<gene>
    <name evidence="1" type="ORF">A7985_07335</name>
</gene>
<proteinExistence type="predicted"/>
<dbReference type="EMBL" id="MAUJ01000001">
    <property type="protein sequence ID" value="OCQ23744.1"/>
    <property type="molecule type" value="Genomic_DNA"/>
</dbReference>
<dbReference type="PROSITE" id="PS51257">
    <property type="entry name" value="PROKAR_LIPOPROTEIN"/>
    <property type="match status" value="1"/>
</dbReference>
<evidence type="ECO:0000313" key="1">
    <source>
        <dbReference type="EMBL" id="OCQ23744.1"/>
    </source>
</evidence>
<dbReference type="Proteomes" id="UP000093366">
    <property type="component" value="Unassembled WGS sequence"/>
</dbReference>
<evidence type="ECO:0000313" key="2">
    <source>
        <dbReference type="Proteomes" id="UP000093366"/>
    </source>
</evidence>
<comment type="caution">
    <text evidence="1">The sequence shown here is derived from an EMBL/GenBank/DDBJ whole genome shotgun (WGS) entry which is preliminary data.</text>
</comment>
<dbReference type="OrthoDB" id="9860606at2"/>
<organism evidence="1 2">
    <name type="scientific">Pseudoalteromonas luteoviolacea</name>
    <dbReference type="NCBI Taxonomy" id="43657"/>
    <lineage>
        <taxon>Bacteria</taxon>
        <taxon>Pseudomonadati</taxon>
        <taxon>Pseudomonadota</taxon>
        <taxon>Gammaproteobacteria</taxon>
        <taxon>Alteromonadales</taxon>
        <taxon>Pseudoalteromonadaceae</taxon>
        <taxon>Pseudoalteromonas</taxon>
    </lineage>
</organism>